<feature type="non-terminal residue" evidence="1">
    <location>
        <position position="1"/>
    </location>
</feature>
<organism evidence="1 2">
    <name type="scientific">Ridgeia piscesae</name>
    <name type="common">Tubeworm</name>
    <dbReference type="NCBI Taxonomy" id="27915"/>
    <lineage>
        <taxon>Eukaryota</taxon>
        <taxon>Metazoa</taxon>
        <taxon>Spiralia</taxon>
        <taxon>Lophotrochozoa</taxon>
        <taxon>Annelida</taxon>
        <taxon>Polychaeta</taxon>
        <taxon>Sedentaria</taxon>
        <taxon>Canalipalpata</taxon>
        <taxon>Sabellida</taxon>
        <taxon>Siboglinidae</taxon>
        <taxon>Ridgeia</taxon>
    </lineage>
</organism>
<comment type="caution">
    <text evidence="1">The sequence shown here is derived from an EMBL/GenBank/DDBJ whole genome shotgun (WGS) entry which is preliminary data.</text>
</comment>
<name>A0AAD9KS89_RIDPI</name>
<keyword evidence="2" id="KW-1185">Reference proteome</keyword>
<dbReference type="EMBL" id="JAODUO010000695">
    <property type="protein sequence ID" value="KAK2175935.1"/>
    <property type="molecule type" value="Genomic_DNA"/>
</dbReference>
<reference evidence="1" key="1">
    <citation type="journal article" date="2023" name="Mol. Biol. Evol.">
        <title>Third-Generation Sequencing Reveals the Adaptive Role of the Epigenome in Three Deep-Sea Polychaetes.</title>
        <authorList>
            <person name="Perez M."/>
            <person name="Aroh O."/>
            <person name="Sun Y."/>
            <person name="Lan Y."/>
            <person name="Juniper S.K."/>
            <person name="Young C.R."/>
            <person name="Angers B."/>
            <person name="Qian P.Y."/>
        </authorList>
    </citation>
    <scope>NUCLEOTIDE SEQUENCE</scope>
    <source>
        <strain evidence="1">R07B-5</strain>
    </source>
</reference>
<sequence length="133" mass="14385">ACTCVYVSCTVRYGTCRGTRAVAYVSCACRVVSYVSVACGTVVVGLVVVTMSTVDAEAPTTAGPPVLIRSMKKIRVHCGEQCINLYAEQFLDDSTDRTALLIADCIDQCAELFESRRQLGERLMEESKQDGAD</sequence>
<evidence type="ECO:0000313" key="1">
    <source>
        <dbReference type="EMBL" id="KAK2175935.1"/>
    </source>
</evidence>
<gene>
    <name evidence="1" type="ORF">NP493_695g00005</name>
</gene>
<evidence type="ECO:0000313" key="2">
    <source>
        <dbReference type="Proteomes" id="UP001209878"/>
    </source>
</evidence>
<accession>A0AAD9KS89</accession>
<protein>
    <submittedName>
        <fullName evidence="1">Uncharacterized protein</fullName>
    </submittedName>
</protein>
<dbReference type="AlphaFoldDB" id="A0AAD9KS89"/>
<dbReference type="Proteomes" id="UP001209878">
    <property type="component" value="Unassembled WGS sequence"/>
</dbReference>
<proteinExistence type="predicted"/>